<evidence type="ECO:0000256" key="7">
    <source>
        <dbReference type="ARBA" id="ARBA00022917"/>
    </source>
</evidence>
<evidence type="ECO:0000256" key="9">
    <source>
        <dbReference type="ARBA" id="ARBA00025217"/>
    </source>
</evidence>
<comment type="function">
    <text evidence="9">Catalyzes the attachment of isoleucine to tRNA(Ile). As IleRS can inadvertently accommodate and process structurally similar amino acids such as valine, to avoid such errors it has two additional distinct tRNA(Ile)-dependent editing activities. One activity is designated as 'pretransfer' editing and involves the hydrolysis of activated Val-AMP. The other activity is designated 'posttransfer' editing and involves deacylation of mischarged Val-tRNA(Ile).</text>
</comment>
<sequence>MKDEKENLKSDAAKREEAVLEFWRENKIFEKSLSKKTPNGKLKRNYVFYDGPPFATGLMHYGHILGSTAKDVVGRYQTMRGYHVPRKWGWDCHGLPIENIVEKELNIAGHKEIEKLGIDKFVEYARSLVLQYDKDWEKSVERIGRWVDFKGGYKTMDNSFIESVWWAFGELNKKGLVYEGVRVLAYCARCETPIANSEIAMDNSYKDIADISIYVKFELESEPGTYLLAWTTTPWTLPGNTAIAVNKNIDYVKVKVKNDVLVLAKETLQNVLQGKEYAVLGEVKSKDLVGKKYKPVFPYYQNVEMPNKENIWKVWHADFVTTEKGTGIAHEAPAFGEDDMNLAKQHSIPWIIHVDETGRFKSEVTDFAGLKVKPKDTVEDKDAHLRSDIEVIKYLQKTRAYFDKEKIIHSYPHCMRCDTPIIFYALPSWFINIQKVKKQIIKKAEAMNWVPAHLKEGRFKNIVENAPDWNISRNRYWASPLPVWKCQKCAEKVFISSLAELKEKTKKSSNRYFVMRHGEAMDNAMHLDDPKGDPNNHLTDKGKKESITAAKKLKNKKIDLIFTSPFLRTRETAEVLRLELGLDEKQMVIEERLHEYNEKEHRLVAERVGNFIYDAENKFQNKNIVIISHGNPIWILKEIAAGLSYADFTEQQMLHTGEVEELAFAPLPHNKNYELDLHRPYIDNIKLVCKCKSEMIRVPEVLDSWLESGSMPFAQDHFPFENPKWKKNNFPAGFVAEYIAQTRTWFYYSHVVSTILFNHAPFENVVTTGTLLAPDGQKISKSKKNYPDPWIFIDKYGVDALRIYLMTSPLMKGEDANFSEKSVQEIGSKIIGRLGNVVSFYELYRDVSLEPIAYSLKPANILDQWIFARLNQFVSEVIKGMEAYDMNEASRPIENFVEDLSVWYLRRSRERIKNGDKEAKQTLYFVLKTIAKIIAPFAPFTAEDIWLKLKNNEDAESVHLTEWPSAGEIDEDVLGHMEMVRDVASKALQARQKAKIPIRQPLSKLEHNYILTFPDNSYFNIMKDEVNVKEIKYNDDIEYEIKLDTNITPELKAEGNYREFMRSIQEKRKELNLAPGDKMALSIATIYKIYKIMLNLQEHMLRVAAVATMICDNFDEPLPKEEIITACLLHDMGNIVKFRWDASFAMMKPEDIPYWQNVKQEYIKKYGDKEDAIHRKIAQEIGVSDQVVELINAVSFLGAPKNVLQNDFGKKIVQYCDDRVSPFGIVSLEGRFADLRKRYTHHKENTPERYAFENALKEIEKQIFAKCKIKPEDINDATAEPIISELRNFVVK</sequence>
<dbReference type="GO" id="GO:0004822">
    <property type="term" value="F:isoleucine-tRNA ligase activity"/>
    <property type="evidence" value="ECO:0007669"/>
    <property type="project" value="UniProtKB-EC"/>
</dbReference>
<evidence type="ECO:0000313" key="16">
    <source>
        <dbReference type="EMBL" id="OGI64581.1"/>
    </source>
</evidence>
<feature type="domain" description="Aminoacyl-tRNA synthetase class Ia" evidence="14">
    <location>
        <begin position="19"/>
        <end position="510"/>
    </location>
</feature>
<accession>A0A1F6V492</accession>
<dbReference type="SUPFAM" id="SSF50677">
    <property type="entry name" value="ValRS/IleRS/LeuRS editing domain"/>
    <property type="match status" value="1"/>
</dbReference>
<dbReference type="GO" id="GO:0006428">
    <property type="term" value="P:isoleucyl-tRNA aminoacylation"/>
    <property type="evidence" value="ECO:0007669"/>
    <property type="project" value="InterPro"/>
</dbReference>
<dbReference type="PANTHER" id="PTHR42780:SF1">
    <property type="entry name" value="ISOLEUCINE--TRNA LIGASE, CYTOPLASMIC"/>
    <property type="match status" value="1"/>
</dbReference>
<dbReference type="InterPro" id="IPR014729">
    <property type="entry name" value="Rossmann-like_a/b/a_fold"/>
</dbReference>
<protein>
    <recommendedName>
        <fullName evidence="2">isoleucine--tRNA ligase</fullName>
        <ecNumber evidence="2">6.1.1.5</ecNumber>
    </recommendedName>
</protein>
<evidence type="ECO:0000256" key="5">
    <source>
        <dbReference type="ARBA" id="ARBA00022741"/>
    </source>
</evidence>
<dbReference type="Gene3D" id="1.10.730.10">
    <property type="entry name" value="Isoleucyl-tRNA Synthetase, Domain 1"/>
    <property type="match status" value="1"/>
</dbReference>
<dbReference type="InterPro" id="IPR009080">
    <property type="entry name" value="tRNAsynth_Ia_anticodon-bd"/>
</dbReference>
<keyword evidence="6 13" id="KW-0067">ATP-binding</keyword>
<dbReference type="CDD" id="cd07067">
    <property type="entry name" value="HP_PGM_like"/>
    <property type="match status" value="1"/>
</dbReference>
<dbReference type="SUPFAM" id="SSF109604">
    <property type="entry name" value="HD-domain/PDEase-like"/>
    <property type="match status" value="1"/>
</dbReference>
<feature type="domain" description="Aminoacyl-tRNA synthetase class Ia" evidence="14">
    <location>
        <begin position="658"/>
        <end position="812"/>
    </location>
</feature>
<keyword evidence="8 13" id="KW-0030">Aminoacyl-tRNA synthetase</keyword>
<comment type="catalytic activity">
    <reaction evidence="10">
        <text>tRNA(Ile) + L-isoleucine + ATP = L-isoleucyl-tRNA(Ile) + AMP + diphosphate</text>
        <dbReference type="Rhea" id="RHEA:11060"/>
        <dbReference type="Rhea" id="RHEA-COMP:9666"/>
        <dbReference type="Rhea" id="RHEA-COMP:9695"/>
        <dbReference type="ChEBI" id="CHEBI:30616"/>
        <dbReference type="ChEBI" id="CHEBI:33019"/>
        <dbReference type="ChEBI" id="CHEBI:58045"/>
        <dbReference type="ChEBI" id="CHEBI:78442"/>
        <dbReference type="ChEBI" id="CHEBI:78528"/>
        <dbReference type="ChEBI" id="CHEBI:456215"/>
        <dbReference type="EC" id="6.1.1.5"/>
    </reaction>
</comment>
<evidence type="ECO:0000256" key="6">
    <source>
        <dbReference type="ARBA" id="ARBA00022840"/>
    </source>
</evidence>
<dbReference type="SUPFAM" id="SSF52374">
    <property type="entry name" value="Nucleotidylyl transferase"/>
    <property type="match status" value="1"/>
</dbReference>
<comment type="caution">
    <text evidence="16">The sequence shown here is derived from an EMBL/GenBank/DDBJ whole genome shotgun (WGS) entry which is preliminary data.</text>
</comment>
<dbReference type="InterPro" id="IPR002300">
    <property type="entry name" value="aa-tRNA-synth_Ia"/>
</dbReference>
<dbReference type="Pfam" id="PF19302">
    <property type="entry name" value="DUF5915"/>
    <property type="match status" value="1"/>
</dbReference>
<dbReference type="Pfam" id="PF00300">
    <property type="entry name" value="His_Phos_1"/>
    <property type="match status" value="1"/>
</dbReference>
<dbReference type="EMBL" id="MFTJ01000047">
    <property type="protein sequence ID" value="OGI64581.1"/>
    <property type="molecule type" value="Genomic_DNA"/>
</dbReference>
<keyword evidence="5 13" id="KW-0547">Nucleotide-binding</keyword>
<evidence type="ECO:0000256" key="2">
    <source>
        <dbReference type="ARBA" id="ARBA00013165"/>
    </source>
</evidence>
<evidence type="ECO:0000256" key="10">
    <source>
        <dbReference type="ARBA" id="ARBA00048359"/>
    </source>
</evidence>
<evidence type="ECO:0000256" key="11">
    <source>
        <dbReference type="PIRSR" id="PIRSR613078-1"/>
    </source>
</evidence>
<dbReference type="SUPFAM" id="SSF53254">
    <property type="entry name" value="Phosphoglycerate mutase-like"/>
    <property type="match status" value="1"/>
</dbReference>
<evidence type="ECO:0000256" key="4">
    <source>
        <dbReference type="ARBA" id="ARBA00022598"/>
    </source>
</evidence>
<dbReference type="GO" id="GO:0005524">
    <property type="term" value="F:ATP binding"/>
    <property type="evidence" value="ECO:0007669"/>
    <property type="project" value="UniProtKB-KW"/>
</dbReference>
<dbReference type="PROSITE" id="PS00178">
    <property type="entry name" value="AA_TRNA_LIGASE_I"/>
    <property type="match status" value="1"/>
</dbReference>
<feature type="active site" description="Tele-phosphohistidine intermediate" evidence="11">
    <location>
        <position position="517"/>
    </location>
</feature>
<reference evidence="16 17" key="1">
    <citation type="journal article" date="2016" name="Nat. Commun.">
        <title>Thousands of microbial genomes shed light on interconnected biogeochemical processes in an aquifer system.</title>
        <authorList>
            <person name="Anantharaman K."/>
            <person name="Brown C.T."/>
            <person name="Hug L.A."/>
            <person name="Sharon I."/>
            <person name="Castelle C.J."/>
            <person name="Probst A.J."/>
            <person name="Thomas B.C."/>
            <person name="Singh A."/>
            <person name="Wilkins M.J."/>
            <person name="Karaoz U."/>
            <person name="Brodie E.L."/>
            <person name="Williams K.H."/>
            <person name="Hubbard S.S."/>
            <person name="Banfield J.F."/>
        </authorList>
    </citation>
    <scope>NUCLEOTIDE SEQUENCE [LARGE SCALE GENOMIC DNA]</scope>
</reference>
<evidence type="ECO:0000259" key="14">
    <source>
        <dbReference type="Pfam" id="PF00133"/>
    </source>
</evidence>
<dbReference type="InterPro" id="IPR029033">
    <property type="entry name" value="His_PPase_superfam"/>
</dbReference>
<dbReference type="InterPro" id="IPR013155">
    <property type="entry name" value="M/V/L/I-tRNA-synth_anticd-bd"/>
</dbReference>
<name>A0A1F6V492_9BACT</name>
<dbReference type="CDD" id="cd07961">
    <property type="entry name" value="Anticodon_Ia_Ile_ABEc"/>
    <property type="match status" value="1"/>
</dbReference>
<evidence type="ECO:0000256" key="12">
    <source>
        <dbReference type="PIRSR" id="PIRSR613078-2"/>
    </source>
</evidence>
<dbReference type="PANTHER" id="PTHR42780">
    <property type="entry name" value="SOLEUCYL-TRNA SYNTHETASE"/>
    <property type="match status" value="1"/>
</dbReference>
<dbReference type="InterPro" id="IPR033709">
    <property type="entry name" value="Anticodon_Ile_ABEc"/>
</dbReference>
<keyword evidence="7 13" id="KW-0648">Protein biosynthesis</keyword>
<dbReference type="Gene3D" id="3.40.50.620">
    <property type="entry name" value="HUPs"/>
    <property type="match status" value="2"/>
</dbReference>
<feature type="domain" description="Methionyl/Valyl/Leucyl/Isoleucyl-tRNA synthetase anticodon-binding" evidence="15">
    <location>
        <begin position="863"/>
        <end position="1004"/>
    </location>
</feature>
<feature type="binding site" evidence="12">
    <location>
        <position position="568"/>
    </location>
    <ligand>
        <name>substrate</name>
    </ligand>
</feature>
<dbReference type="GO" id="GO:0002161">
    <property type="term" value="F:aminoacyl-tRNA deacylase activity"/>
    <property type="evidence" value="ECO:0007669"/>
    <property type="project" value="InterPro"/>
</dbReference>
<dbReference type="GO" id="GO:0000049">
    <property type="term" value="F:tRNA binding"/>
    <property type="evidence" value="ECO:0007669"/>
    <property type="project" value="InterPro"/>
</dbReference>
<dbReference type="SMART" id="SM00855">
    <property type="entry name" value="PGAM"/>
    <property type="match status" value="1"/>
</dbReference>
<evidence type="ECO:0000256" key="3">
    <source>
        <dbReference type="ARBA" id="ARBA00022490"/>
    </source>
</evidence>
<keyword evidence="4 13" id="KW-0436">Ligase</keyword>
<keyword evidence="3" id="KW-0963">Cytoplasm</keyword>
<dbReference type="Gene3D" id="1.10.3210.10">
    <property type="entry name" value="Hypothetical protein af1432"/>
    <property type="match status" value="1"/>
</dbReference>
<dbReference type="InterPro" id="IPR001412">
    <property type="entry name" value="aa-tRNA-synth_I_CS"/>
</dbReference>
<feature type="binding site" evidence="12">
    <location>
        <begin position="516"/>
        <end position="523"/>
    </location>
    <ligand>
        <name>substrate</name>
    </ligand>
</feature>
<dbReference type="EC" id="6.1.1.5" evidence="2"/>
<dbReference type="Gene3D" id="3.40.50.1240">
    <property type="entry name" value="Phosphoglycerate mutase-like"/>
    <property type="match status" value="1"/>
</dbReference>
<dbReference type="InterPro" id="IPR002301">
    <property type="entry name" value="Ile-tRNA-ligase"/>
</dbReference>
<evidence type="ECO:0000259" key="15">
    <source>
        <dbReference type="Pfam" id="PF08264"/>
    </source>
</evidence>
<dbReference type="Pfam" id="PF00133">
    <property type="entry name" value="tRNA-synt_1"/>
    <property type="match status" value="2"/>
</dbReference>
<comment type="similarity">
    <text evidence="1">Belongs to the class-I aminoacyl-tRNA synthetase family. IleS type 2 subfamily.</text>
</comment>
<dbReference type="PRINTS" id="PR00984">
    <property type="entry name" value="TRNASYNTHILE"/>
</dbReference>
<evidence type="ECO:0000256" key="8">
    <source>
        <dbReference type="ARBA" id="ARBA00023146"/>
    </source>
</evidence>
<dbReference type="InterPro" id="IPR013078">
    <property type="entry name" value="His_Pase_superF_clade-1"/>
</dbReference>
<dbReference type="InterPro" id="IPR009008">
    <property type="entry name" value="Val/Leu/Ile-tRNA-synth_edit"/>
</dbReference>
<dbReference type="Pfam" id="PF08264">
    <property type="entry name" value="Anticodon_1"/>
    <property type="match status" value="1"/>
</dbReference>
<dbReference type="InterPro" id="IPR023586">
    <property type="entry name" value="Ile-tRNA-ligase_type2"/>
</dbReference>
<dbReference type="Proteomes" id="UP000178700">
    <property type="component" value="Unassembled WGS sequence"/>
</dbReference>
<dbReference type="Gene3D" id="3.90.740.10">
    <property type="entry name" value="Valyl/Leucyl/Isoleucyl-tRNA synthetase, editing domain"/>
    <property type="match status" value="1"/>
</dbReference>
<dbReference type="SUPFAM" id="SSF47323">
    <property type="entry name" value="Anticodon-binding domain of a subclass of class I aminoacyl-tRNA synthetases"/>
    <property type="match status" value="1"/>
</dbReference>
<organism evidence="16 17">
    <name type="scientific">Candidatus Nomurabacteria bacterium RIFCSPHIGHO2_01_FULL_39_10</name>
    <dbReference type="NCBI Taxonomy" id="1801733"/>
    <lineage>
        <taxon>Bacteria</taxon>
        <taxon>Candidatus Nomuraibacteriota</taxon>
    </lineage>
</organism>
<evidence type="ECO:0000313" key="17">
    <source>
        <dbReference type="Proteomes" id="UP000178700"/>
    </source>
</evidence>
<feature type="active site" description="Proton donor/acceptor" evidence="11">
    <location>
        <position position="595"/>
    </location>
</feature>
<evidence type="ECO:0000256" key="13">
    <source>
        <dbReference type="RuleBase" id="RU363035"/>
    </source>
</evidence>
<evidence type="ECO:0000256" key="1">
    <source>
        <dbReference type="ARBA" id="ARBA00007078"/>
    </source>
</evidence>
<gene>
    <name evidence="16" type="ORF">A2642_03820</name>
</gene>
<proteinExistence type="inferred from homology"/>